<dbReference type="Proteomes" id="UP001519460">
    <property type="component" value="Unassembled WGS sequence"/>
</dbReference>
<sequence>MPLIDEPFRRIAVDLVGPLVLPDRKNRYILCVVDYKSNKITTTATRYPEAVALPSIEAERVAEALVEIWSRVGVPREVLSDRGSQFVNEMMQQTHALLSIKGKTTTPYHAQCNGLVERFNGTLKSMLRRLCSERPRDWDRYLPALLFAYREVPQESLGFSPFELLYGRTVRGQRSKTKRYARRPSTRLTCGIVWRRPARWLKRTSCKSPGVMPNTSTGVLFLGNFLWELRCCCCCPSRTISWRWSGKARMRCLR</sequence>
<gene>
    <name evidence="2" type="ORF">BaRGS_00034698</name>
</gene>
<evidence type="ECO:0000313" key="3">
    <source>
        <dbReference type="Proteomes" id="UP001519460"/>
    </source>
</evidence>
<dbReference type="InterPro" id="IPR050951">
    <property type="entry name" value="Retrovirus_Pol_polyprotein"/>
</dbReference>
<dbReference type="PANTHER" id="PTHR37984">
    <property type="entry name" value="PROTEIN CBG26694"/>
    <property type="match status" value="1"/>
</dbReference>
<comment type="caution">
    <text evidence="2">The sequence shown here is derived from an EMBL/GenBank/DDBJ whole genome shotgun (WGS) entry which is preliminary data.</text>
</comment>
<keyword evidence="3" id="KW-1185">Reference proteome</keyword>
<dbReference type="FunFam" id="3.30.420.10:FF:000032">
    <property type="entry name" value="Retrovirus-related Pol polyprotein from transposon 297-like Protein"/>
    <property type="match status" value="1"/>
</dbReference>
<dbReference type="InterPro" id="IPR001584">
    <property type="entry name" value="Integrase_cat-core"/>
</dbReference>
<protein>
    <recommendedName>
        <fullName evidence="1">Integrase catalytic domain-containing protein</fullName>
    </recommendedName>
</protein>
<dbReference type="PANTHER" id="PTHR37984:SF15">
    <property type="entry name" value="INTEGRASE CATALYTIC DOMAIN-CONTAINING PROTEIN"/>
    <property type="match status" value="1"/>
</dbReference>
<proteinExistence type="predicted"/>
<dbReference type="EMBL" id="JACVVK020000448">
    <property type="protein sequence ID" value="KAK7474092.1"/>
    <property type="molecule type" value="Genomic_DNA"/>
</dbReference>
<dbReference type="AlphaFoldDB" id="A0ABD0JI64"/>
<organism evidence="2 3">
    <name type="scientific">Batillaria attramentaria</name>
    <dbReference type="NCBI Taxonomy" id="370345"/>
    <lineage>
        <taxon>Eukaryota</taxon>
        <taxon>Metazoa</taxon>
        <taxon>Spiralia</taxon>
        <taxon>Lophotrochozoa</taxon>
        <taxon>Mollusca</taxon>
        <taxon>Gastropoda</taxon>
        <taxon>Caenogastropoda</taxon>
        <taxon>Sorbeoconcha</taxon>
        <taxon>Cerithioidea</taxon>
        <taxon>Batillariidae</taxon>
        <taxon>Batillaria</taxon>
    </lineage>
</organism>
<dbReference type="Gene3D" id="3.30.420.10">
    <property type="entry name" value="Ribonuclease H-like superfamily/Ribonuclease H"/>
    <property type="match status" value="1"/>
</dbReference>
<name>A0ABD0JI64_9CAEN</name>
<dbReference type="SUPFAM" id="SSF53098">
    <property type="entry name" value="Ribonuclease H-like"/>
    <property type="match status" value="1"/>
</dbReference>
<evidence type="ECO:0000313" key="2">
    <source>
        <dbReference type="EMBL" id="KAK7474092.1"/>
    </source>
</evidence>
<reference evidence="2 3" key="1">
    <citation type="journal article" date="2023" name="Sci. Data">
        <title>Genome assembly of the Korean intertidal mud-creeper Batillaria attramentaria.</title>
        <authorList>
            <person name="Patra A.K."/>
            <person name="Ho P.T."/>
            <person name="Jun S."/>
            <person name="Lee S.J."/>
            <person name="Kim Y."/>
            <person name="Won Y.J."/>
        </authorList>
    </citation>
    <scope>NUCLEOTIDE SEQUENCE [LARGE SCALE GENOMIC DNA]</scope>
    <source>
        <strain evidence="2">Wonlab-2016</strain>
    </source>
</reference>
<feature type="domain" description="Integrase catalytic" evidence="1">
    <location>
        <begin position="3"/>
        <end position="169"/>
    </location>
</feature>
<accession>A0ABD0JI64</accession>
<evidence type="ECO:0000259" key="1">
    <source>
        <dbReference type="PROSITE" id="PS50994"/>
    </source>
</evidence>
<dbReference type="InterPro" id="IPR036397">
    <property type="entry name" value="RNaseH_sf"/>
</dbReference>
<dbReference type="PROSITE" id="PS50994">
    <property type="entry name" value="INTEGRASE"/>
    <property type="match status" value="1"/>
</dbReference>
<dbReference type="InterPro" id="IPR012337">
    <property type="entry name" value="RNaseH-like_sf"/>
</dbReference>